<dbReference type="EMBL" id="JBIAFJ010000013">
    <property type="protein sequence ID" value="MFE9171108.1"/>
    <property type="molecule type" value="Genomic_DNA"/>
</dbReference>
<keyword evidence="1" id="KW-0812">Transmembrane</keyword>
<evidence type="ECO:0000313" key="2">
    <source>
        <dbReference type="EMBL" id="MFE9171108.1"/>
    </source>
</evidence>
<feature type="transmembrane region" description="Helical" evidence="1">
    <location>
        <begin position="36"/>
        <end position="55"/>
    </location>
</feature>
<name>A0ABW6KWT7_9ACTN</name>
<keyword evidence="1" id="KW-1133">Transmembrane helix</keyword>
<reference evidence="2 3" key="1">
    <citation type="submission" date="2024-10" db="EMBL/GenBank/DDBJ databases">
        <title>The Natural Products Discovery Center: Release of the First 8490 Sequenced Strains for Exploring Actinobacteria Biosynthetic Diversity.</title>
        <authorList>
            <person name="Kalkreuter E."/>
            <person name="Kautsar S.A."/>
            <person name="Yang D."/>
            <person name="Bader C.D."/>
            <person name="Teijaro C.N."/>
            <person name="Fluegel L."/>
            <person name="Davis C.M."/>
            <person name="Simpson J.R."/>
            <person name="Lauterbach L."/>
            <person name="Steele A.D."/>
            <person name="Gui C."/>
            <person name="Meng S."/>
            <person name="Li G."/>
            <person name="Viehrig K."/>
            <person name="Ye F."/>
            <person name="Su P."/>
            <person name="Kiefer A.F."/>
            <person name="Nichols A."/>
            <person name="Cepeda A.J."/>
            <person name="Yan W."/>
            <person name="Fan B."/>
            <person name="Jiang Y."/>
            <person name="Adhikari A."/>
            <person name="Zheng C.-J."/>
            <person name="Schuster L."/>
            <person name="Cowan T.M."/>
            <person name="Smanski M.J."/>
            <person name="Chevrette M.G."/>
            <person name="De Carvalho L.P.S."/>
            <person name="Shen B."/>
        </authorList>
    </citation>
    <scope>NUCLEOTIDE SEQUENCE [LARGE SCALE GENOMIC DNA]</scope>
    <source>
        <strain evidence="2 3">NPDC007147</strain>
    </source>
</reference>
<gene>
    <name evidence="2" type="ORF">ACFYNZ_16550</name>
</gene>
<accession>A0ABW6KWT7</accession>
<evidence type="ECO:0000313" key="3">
    <source>
        <dbReference type="Proteomes" id="UP001601197"/>
    </source>
</evidence>
<sequence>MKSRLEKNSNAFFGAGIFVLILGLVAGFIWGAGDAARLFFCSSVVLAGSWIFGFMSRRNP</sequence>
<feature type="transmembrane region" description="Helical" evidence="1">
    <location>
        <begin position="12"/>
        <end position="30"/>
    </location>
</feature>
<dbReference type="Proteomes" id="UP001601197">
    <property type="component" value="Unassembled WGS sequence"/>
</dbReference>
<comment type="caution">
    <text evidence="2">The sequence shown here is derived from an EMBL/GenBank/DDBJ whole genome shotgun (WGS) entry which is preliminary data.</text>
</comment>
<protein>
    <submittedName>
        <fullName evidence="2">Uncharacterized protein</fullName>
    </submittedName>
</protein>
<dbReference type="RefSeq" id="WP_143204068.1">
    <property type="nucleotide sequence ID" value="NZ_JBIAFJ010000013.1"/>
</dbReference>
<keyword evidence="1" id="KW-0472">Membrane</keyword>
<organism evidence="2 3">
    <name type="scientific">Streptomyces kebangsaanensis</name>
    <dbReference type="NCBI Taxonomy" id="864058"/>
    <lineage>
        <taxon>Bacteria</taxon>
        <taxon>Bacillati</taxon>
        <taxon>Actinomycetota</taxon>
        <taxon>Actinomycetes</taxon>
        <taxon>Kitasatosporales</taxon>
        <taxon>Streptomycetaceae</taxon>
        <taxon>Streptomyces</taxon>
    </lineage>
</organism>
<evidence type="ECO:0000256" key="1">
    <source>
        <dbReference type="SAM" id="Phobius"/>
    </source>
</evidence>
<proteinExistence type="predicted"/>
<keyword evidence="3" id="KW-1185">Reference proteome</keyword>